<accession>K1SQP5</accession>
<organism evidence="1">
    <name type="scientific">human gut metagenome</name>
    <dbReference type="NCBI Taxonomy" id="408170"/>
    <lineage>
        <taxon>unclassified sequences</taxon>
        <taxon>metagenomes</taxon>
        <taxon>organismal metagenomes</taxon>
    </lineage>
</organism>
<feature type="non-terminal residue" evidence="1">
    <location>
        <position position="49"/>
    </location>
</feature>
<dbReference type="EMBL" id="AJWY01009658">
    <property type="protein sequence ID" value="EKC57719.1"/>
    <property type="molecule type" value="Genomic_DNA"/>
</dbReference>
<gene>
    <name evidence="1" type="ORF">LEA_14225</name>
</gene>
<dbReference type="PANTHER" id="PTHR35810:SF1">
    <property type="entry name" value="CYTOPLASMIC PROTEIN"/>
    <property type="match status" value="1"/>
</dbReference>
<proteinExistence type="predicted"/>
<reference evidence="1" key="1">
    <citation type="journal article" date="2013" name="Environ. Microbiol.">
        <title>Microbiota from the distal guts of lean and obese adolescents exhibit partial functional redundancy besides clear differences in community structure.</title>
        <authorList>
            <person name="Ferrer M."/>
            <person name="Ruiz A."/>
            <person name="Lanza F."/>
            <person name="Haange S.B."/>
            <person name="Oberbach A."/>
            <person name="Till H."/>
            <person name="Bargiela R."/>
            <person name="Campoy C."/>
            <person name="Segura M.T."/>
            <person name="Richter M."/>
            <person name="von Bergen M."/>
            <person name="Seifert J."/>
            <person name="Suarez A."/>
        </authorList>
    </citation>
    <scope>NUCLEOTIDE SEQUENCE</scope>
</reference>
<sequence length="49" mass="5765">MATEIMIFETKDNEIKLTVPVENETVWLTQAQMTELFQVDRTVITRHVN</sequence>
<evidence type="ECO:0000313" key="1">
    <source>
        <dbReference type="EMBL" id="EKC57719.1"/>
    </source>
</evidence>
<dbReference type="PANTHER" id="PTHR35810">
    <property type="entry name" value="CYTOPLASMIC PROTEIN-RELATED"/>
    <property type="match status" value="1"/>
</dbReference>
<name>K1SQP5_9ZZZZ</name>
<dbReference type="AlphaFoldDB" id="K1SQP5"/>
<comment type="caution">
    <text evidence="1">The sequence shown here is derived from an EMBL/GenBank/DDBJ whole genome shotgun (WGS) entry which is preliminary data.</text>
</comment>
<protein>
    <submittedName>
        <fullName evidence="1">Uncharacterized protein</fullName>
    </submittedName>
</protein>